<gene>
    <name evidence="4" type="ORF">HMPREF1541_04966</name>
</gene>
<sequence>MEEHVKKTSQKVDRAERDLAALTQSKDLVYTSLEPTLAKFRDVSLDLFFQDIKVATSKDVETRLWAGHVKVNVSFRTYLASLRREENRKKTVERRKAEKMYLDFIKSSQRFYRGFIQRICSHFGNLGEIYSIASKMHLDITSVDAPIEASADQKRQLVRSCHTALIQCGDLSRYREIELNQKERNWGPAKGYYECAAELDPTSGRSFNQLSVMALADGDHFRALFYLYRCLAMPASFENAPGNLLTEVKKLRNKSLSPASLETKLGDSEIPFLKFHGQCYASNGFPSSEAEEVGLLSRLSQVVTSQPCNASLRKLCLINIAASKHARECARNPPLLKETITPEQYAETWRLLQSLNLSTFTTFLRLFSDQLKPIALEVGRLPGPSESIARLTPVCRRLLPCLRLYSGWLLADLPLLLTYEASGTDVGLKAFWPAYADALSYLSELFPVSTFLNIPYLLEEEQDTLHFNPFEDVTRKFLHMNDQGVLKPYRGQCNAPLVPDAQRPDTEMLFRIKGLLKVGIHLVKNQLEFGPSQVPLIFKDNQFEYQSSPEALNTSSDGLGADTAGAQVYANDALLSPISRVGHTDPENIENMVDDLVGPEPASTRGRPDSRMNSSGILDGSSKESSRPTSGILTASDLVRQISQGSPAGNFSTPVHQSSHRASFGLYQTPFAPMPGEFGSSVTGSRPGTAHQTTSPRVGHFGSSASFQDDITKRQKAIEARSSPIMSLEPSGVSSTPTGFYTFAQDRSRASLQQDQWPSPLSASAAASDFVVRKAHSPSKFGAIGDSRPKMAKAPRSGQPG</sequence>
<dbReference type="Proteomes" id="UP000030752">
    <property type="component" value="Unassembled WGS sequence"/>
</dbReference>
<feature type="domain" description="DNA/RNA-binding" evidence="2">
    <location>
        <begin position="189"/>
        <end position="471"/>
    </location>
</feature>
<dbReference type="eggNOG" id="KOG2162">
    <property type="taxonomic scope" value="Eukaryota"/>
</dbReference>
<evidence type="ECO:0000313" key="5">
    <source>
        <dbReference type="Proteomes" id="UP000030752"/>
    </source>
</evidence>
<dbReference type="PANTHER" id="PTHR15696:SF36">
    <property type="entry name" value="NONSENSE-MEDIATED MRNA DECAY FACTOR"/>
    <property type="match status" value="1"/>
</dbReference>
<accession>W2RW61</accession>
<dbReference type="VEuPathDB" id="FungiDB:HMPREF1541_04966"/>
<dbReference type="EMBL" id="KB822720">
    <property type="protein sequence ID" value="ETN40687.1"/>
    <property type="molecule type" value="Genomic_DNA"/>
</dbReference>
<dbReference type="InterPro" id="IPR011990">
    <property type="entry name" value="TPR-like_helical_dom_sf"/>
</dbReference>
<dbReference type="InterPro" id="IPR018834">
    <property type="entry name" value="DNA/RNA-bd_Est1-type"/>
</dbReference>
<name>W2RW61_CYPE1</name>
<dbReference type="SUPFAM" id="SSF48452">
    <property type="entry name" value="TPR-like"/>
    <property type="match status" value="1"/>
</dbReference>
<evidence type="ECO:0000313" key="4">
    <source>
        <dbReference type="EMBL" id="ETN40687.1"/>
    </source>
</evidence>
<feature type="region of interest" description="Disordered" evidence="1">
    <location>
        <begin position="778"/>
        <end position="801"/>
    </location>
</feature>
<organism evidence="4 5">
    <name type="scientific">Cyphellophora europaea (strain CBS 101466)</name>
    <name type="common">Phialophora europaea</name>
    <dbReference type="NCBI Taxonomy" id="1220924"/>
    <lineage>
        <taxon>Eukaryota</taxon>
        <taxon>Fungi</taxon>
        <taxon>Dikarya</taxon>
        <taxon>Ascomycota</taxon>
        <taxon>Pezizomycotina</taxon>
        <taxon>Eurotiomycetes</taxon>
        <taxon>Chaetothyriomycetidae</taxon>
        <taxon>Chaetothyriales</taxon>
        <taxon>Cyphellophoraceae</taxon>
        <taxon>Cyphellophora</taxon>
    </lineage>
</organism>
<dbReference type="STRING" id="1220924.W2RW61"/>
<feature type="compositionally biased region" description="Polar residues" evidence="1">
    <location>
        <begin position="680"/>
        <end position="696"/>
    </location>
</feature>
<feature type="region of interest" description="Disordered" evidence="1">
    <location>
        <begin position="680"/>
        <end position="705"/>
    </location>
</feature>
<dbReference type="Pfam" id="PF10373">
    <property type="entry name" value="EST1_DNA_bind"/>
    <property type="match status" value="1"/>
</dbReference>
<dbReference type="RefSeq" id="XP_008717530.1">
    <property type="nucleotide sequence ID" value="XM_008719308.1"/>
</dbReference>
<dbReference type="HOGENOM" id="CLU_013363_1_1_1"/>
<dbReference type="GeneID" id="19972305"/>
<dbReference type="InParanoid" id="W2RW61"/>
<protein>
    <recommendedName>
        <fullName evidence="6">DNA/RNA-binding domain-containing protein</fullName>
    </recommendedName>
</protein>
<evidence type="ECO:0008006" key="6">
    <source>
        <dbReference type="Google" id="ProtNLM"/>
    </source>
</evidence>
<evidence type="ECO:0000256" key="1">
    <source>
        <dbReference type="SAM" id="MobiDB-lite"/>
    </source>
</evidence>
<dbReference type="PANTHER" id="PTHR15696">
    <property type="entry name" value="SMG-7 SUPPRESSOR WITH MORPHOLOGICAL EFFECT ON GENITALIA PROTEIN 7"/>
    <property type="match status" value="1"/>
</dbReference>
<dbReference type="InterPro" id="IPR019458">
    <property type="entry name" value="Est1-like_N"/>
</dbReference>
<dbReference type="Gene3D" id="1.25.40.10">
    <property type="entry name" value="Tetratricopeptide repeat domain"/>
    <property type="match status" value="1"/>
</dbReference>
<dbReference type="OrthoDB" id="69928at2759"/>
<feature type="region of interest" description="Disordered" evidence="1">
    <location>
        <begin position="593"/>
        <end position="630"/>
    </location>
</feature>
<feature type="domain" description="Telomerase activating protein Est1-like N-terminal" evidence="3">
    <location>
        <begin position="59"/>
        <end position="177"/>
    </location>
</feature>
<reference evidence="4 5" key="1">
    <citation type="submission" date="2013-03" db="EMBL/GenBank/DDBJ databases">
        <title>The Genome Sequence of Phialophora europaea CBS 101466.</title>
        <authorList>
            <consortium name="The Broad Institute Genomics Platform"/>
            <person name="Cuomo C."/>
            <person name="de Hoog S."/>
            <person name="Gorbushina A."/>
            <person name="Walker B."/>
            <person name="Young S.K."/>
            <person name="Zeng Q."/>
            <person name="Gargeya S."/>
            <person name="Fitzgerald M."/>
            <person name="Haas B."/>
            <person name="Abouelleil A."/>
            <person name="Allen A.W."/>
            <person name="Alvarado L."/>
            <person name="Arachchi H.M."/>
            <person name="Berlin A.M."/>
            <person name="Chapman S.B."/>
            <person name="Gainer-Dewar J."/>
            <person name="Goldberg J."/>
            <person name="Griggs A."/>
            <person name="Gujja S."/>
            <person name="Hansen M."/>
            <person name="Howarth C."/>
            <person name="Imamovic A."/>
            <person name="Ireland A."/>
            <person name="Larimer J."/>
            <person name="McCowan C."/>
            <person name="Murphy C."/>
            <person name="Pearson M."/>
            <person name="Poon T.W."/>
            <person name="Priest M."/>
            <person name="Roberts A."/>
            <person name="Saif S."/>
            <person name="Shea T."/>
            <person name="Sisk P."/>
            <person name="Sykes S."/>
            <person name="Wortman J."/>
            <person name="Nusbaum C."/>
            <person name="Birren B."/>
        </authorList>
    </citation>
    <scope>NUCLEOTIDE SEQUENCE [LARGE SCALE GENOMIC DNA]</scope>
    <source>
        <strain evidence="4 5">CBS 101466</strain>
    </source>
</reference>
<dbReference type="AlphaFoldDB" id="W2RW61"/>
<evidence type="ECO:0000259" key="2">
    <source>
        <dbReference type="Pfam" id="PF10373"/>
    </source>
</evidence>
<dbReference type="Pfam" id="PF10374">
    <property type="entry name" value="EST1"/>
    <property type="match status" value="1"/>
</dbReference>
<evidence type="ECO:0000259" key="3">
    <source>
        <dbReference type="Pfam" id="PF10374"/>
    </source>
</evidence>
<keyword evidence="5" id="KW-1185">Reference proteome</keyword>
<proteinExistence type="predicted"/>
<dbReference type="InterPro" id="IPR045153">
    <property type="entry name" value="Est1/Ebs1-like"/>
</dbReference>